<gene>
    <name evidence="3" type="ORF">SAMN05444340_101263</name>
</gene>
<dbReference type="AlphaFoldDB" id="A0A1H3F8P4"/>
<evidence type="ECO:0000256" key="1">
    <source>
        <dbReference type="ARBA" id="ARBA00012344"/>
    </source>
</evidence>
<sequence length="198" mass="21902">MPRMKHPYFFGYGSLVNRRTHVFTPCHRARVTGWRRAWCATVSRPQAFLTAIPDAGAETLGLIAPVPNDDWAALDAREEGYGRHDATAQVVHEAGEVSRIAVYSIAEEHRLPSSTEHPILLSYLDVVIQGFAAEYGAEGARGFFDTTAGWETPILNDRDAPLYPRAQTLTGDERALVDEGLARLGCRVLTERPSARRA</sequence>
<proteinExistence type="predicted"/>
<keyword evidence="2" id="KW-0456">Lyase</keyword>
<protein>
    <recommendedName>
        <fullName evidence="1">glutathione-specific gamma-glutamylcyclotransferase</fullName>
        <ecNumber evidence="1">4.3.2.7</ecNumber>
    </recommendedName>
</protein>
<dbReference type="InterPro" id="IPR013024">
    <property type="entry name" value="GGCT-like"/>
</dbReference>
<keyword evidence="4" id="KW-1185">Reference proteome</keyword>
<dbReference type="InterPro" id="IPR006840">
    <property type="entry name" value="ChaC"/>
</dbReference>
<name>A0A1H3F8P4_9RHOB</name>
<dbReference type="Proteomes" id="UP000199286">
    <property type="component" value="Unassembled WGS sequence"/>
</dbReference>
<evidence type="ECO:0000256" key="2">
    <source>
        <dbReference type="ARBA" id="ARBA00023239"/>
    </source>
</evidence>
<dbReference type="GO" id="GO:0006751">
    <property type="term" value="P:glutathione catabolic process"/>
    <property type="evidence" value="ECO:0007669"/>
    <property type="project" value="InterPro"/>
</dbReference>
<dbReference type="STRING" id="321339.SAMN05444340_101263"/>
<evidence type="ECO:0000313" key="3">
    <source>
        <dbReference type="EMBL" id="SDX87217.1"/>
    </source>
</evidence>
<dbReference type="EMBL" id="FNPF01000001">
    <property type="protein sequence ID" value="SDX87217.1"/>
    <property type="molecule type" value="Genomic_DNA"/>
</dbReference>
<reference evidence="3 4" key="1">
    <citation type="submission" date="2016-10" db="EMBL/GenBank/DDBJ databases">
        <authorList>
            <person name="de Groot N.N."/>
        </authorList>
    </citation>
    <scope>NUCLEOTIDE SEQUENCE [LARGE SCALE GENOMIC DNA]</scope>
    <source>
        <strain evidence="3 4">DSM 26880</strain>
    </source>
</reference>
<evidence type="ECO:0000313" key="4">
    <source>
        <dbReference type="Proteomes" id="UP000199286"/>
    </source>
</evidence>
<dbReference type="Pfam" id="PF04752">
    <property type="entry name" value="ChaC"/>
    <property type="match status" value="1"/>
</dbReference>
<dbReference type="SUPFAM" id="SSF110857">
    <property type="entry name" value="Gamma-glutamyl cyclotransferase-like"/>
    <property type="match status" value="1"/>
</dbReference>
<accession>A0A1H3F8P4</accession>
<dbReference type="Gene3D" id="3.10.490.10">
    <property type="entry name" value="Gamma-glutamyl cyclotransferase-like"/>
    <property type="match status" value="1"/>
</dbReference>
<dbReference type="EC" id="4.3.2.7" evidence="1"/>
<dbReference type="CDD" id="cd06661">
    <property type="entry name" value="GGCT_like"/>
    <property type="match status" value="1"/>
</dbReference>
<dbReference type="InterPro" id="IPR036568">
    <property type="entry name" value="GGCT-like_sf"/>
</dbReference>
<organism evidence="3 4">
    <name type="scientific">Citreimonas salinaria</name>
    <dbReference type="NCBI Taxonomy" id="321339"/>
    <lineage>
        <taxon>Bacteria</taxon>
        <taxon>Pseudomonadati</taxon>
        <taxon>Pseudomonadota</taxon>
        <taxon>Alphaproteobacteria</taxon>
        <taxon>Rhodobacterales</taxon>
        <taxon>Roseobacteraceae</taxon>
        <taxon>Citreimonas</taxon>
    </lineage>
</organism>
<dbReference type="GO" id="GO:0061928">
    <property type="term" value="F:glutathione specific gamma-glutamylcyclotransferase activity"/>
    <property type="evidence" value="ECO:0007669"/>
    <property type="project" value="UniProtKB-EC"/>
</dbReference>